<dbReference type="Proteomes" id="UP000719942">
    <property type="component" value="Unassembled WGS sequence"/>
</dbReference>
<feature type="signal peptide" evidence="1">
    <location>
        <begin position="1"/>
        <end position="25"/>
    </location>
</feature>
<dbReference type="EMBL" id="JAGFNZ010000002">
    <property type="protein sequence ID" value="MBW7572320.1"/>
    <property type="molecule type" value="Genomic_DNA"/>
</dbReference>
<dbReference type="SUPFAM" id="SSF56954">
    <property type="entry name" value="Outer membrane efflux proteins (OEP)"/>
    <property type="match status" value="1"/>
</dbReference>
<reference evidence="2 3" key="1">
    <citation type="submission" date="2021-03" db="EMBL/GenBank/DDBJ databases">
        <title>Caproiciproducens sp. nov. isolated from feces of cow.</title>
        <authorList>
            <person name="Choi J.-Y."/>
        </authorList>
    </citation>
    <scope>NUCLEOTIDE SEQUENCE [LARGE SCALE GENOMIC DNA]</scope>
    <source>
        <strain evidence="2 3">AGMB10547</strain>
    </source>
</reference>
<sequence>MIKRFLACFLAAVIFASASVQSAFAASDDAWDFKKVRYSDIESLVEDCVNFSSTPVDALQGSYGALNSYASILTGQLNSETPGTDAYTALAAQLAAVKANMAGISVTIGMLEQSMNGKDSPKESTVIAADTLFITYNSLRNQQNELSRKLGVFNQNLLNLQQLHDAGYLSDLQLAKTQEQGSSLQSGISAMQVQIDGVKRSFNTLLGRDYNEKLDIQPLPISELNDMKDMDFSDDLDDALSNYSGDLTGSGYYNDEYNEEKGSFAASFRKLYDTVNNKNAVLATEQKNLETEQKIFNASQLQYDMGLLSKLDLNSAQDTLDTQKAKVQSAQTDLFTAYEQYLWGKNYGIINANG</sequence>
<proteinExistence type="predicted"/>
<organism evidence="2 3">
    <name type="scientific">Caproiciproducens faecalis</name>
    <dbReference type="NCBI Taxonomy" id="2820301"/>
    <lineage>
        <taxon>Bacteria</taxon>
        <taxon>Bacillati</taxon>
        <taxon>Bacillota</taxon>
        <taxon>Clostridia</taxon>
        <taxon>Eubacteriales</taxon>
        <taxon>Acutalibacteraceae</taxon>
        <taxon>Caproiciproducens</taxon>
    </lineage>
</organism>
<comment type="caution">
    <text evidence="2">The sequence shown here is derived from an EMBL/GenBank/DDBJ whole genome shotgun (WGS) entry which is preliminary data.</text>
</comment>
<gene>
    <name evidence="2" type="ORF">J5W02_05785</name>
</gene>
<protein>
    <recommendedName>
        <fullName evidence="4">Outer membrane efflux protein</fullName>
    </recommendedName>
</protein>
<accession>A0ABS7DLY1</accession>
<evidence type="ECO:0000313" key="2">
    <source>
        <dbReference type="EMBL" id="MBW7572320.1"/>
    </source>
</evidence>
<keyword evidence="3" id="KW-1185">Reference proteome</keyword>
<evidence type="ECO:0000256" key="1">
    <source>
        <dbReference type="SAM" id="SignalP"/>
    </source>
</evidence>
<keyword evidence="1" id="KW-0732">Signal</keyword>
<name>A0ABS7DLY1_9FIRM</name>
<evidence type="ECO:0000313" key="3">
    <source>
        <dbReference type="Proteomes" id="UP000719942"/>
    </source>
</evidence>
<dbReference type="Gene3D" id="1.20.1600.10">
    <property type="entry name" value="Outer membrane efflux proteins (OEP)"/>
    <property type="match status" value="2"/>
</dbReference>
<feature type="chain" id="PRO_5046622658" description="Outer membrane efflux protein" evidence="1">
    <location>
        <begin position="26"/>
        <end position="354"/>
    </location>
</feature>
<dbReference type="RefSeq" id="WP_219964728.1">
    <property type="nucleotide sequence ID" value="NZ_JAGFNZ010000002.1"/>
</dbReference>
<evidence type="ECO:0008006" key="4">
    <source>
        <dbReference type="Google" id="ProtNLM"/>
    </source>
</evidence>